<evidence type="ECO:0000313" key="3">
    <source>
        <dbReference type="Proteomes" id="UP000075809"/>
    </source>
</evidence>
<accession>A0A151X2Z7</accession>
<evidence type="ECO:0000256" key="1">
    <source>
        <dbReference type="SAM" id="MobiDB-lite"/>
    </source>
</evidence>
<feature type="region of interest" description="Disordered" evidence="1">
    <location>
        <begin position="296"/>
        <end position="321"/>
    </location>
</feature>
<feature type="compositionally biased region" description="Basic and acidic residues" evidence="1">
    <location>
        <begin position="144"/>
        <end position="167"/>
    </location>
</feature>
<feature type="compositionally biased region" description="Polar residues" evidence="1">
    <location>
        <begin position="298"/>
        <end position="316"/>
    </location>
</feature>
<proteinExistence type="predicted"/>
<feature type="region of interest" description="Disordered" evidence="1">
    <location>
        <begin position="548"/>
        <end position="585"/>
    </location>
</feature>
<feature type="region of interest" description="Disordered" evidence="1">
    <location>
        <begin position="1"/>
        <end position="215"/>
    </location>
</feature>
<feature type="compositionally biased region" description="Pro residues" evidence="1">
    <location>
        <begin position="672"/>
        <end position="688"/>
    </location>
</feature>
<feature type="compositionally biased region" description="Low complexity" evidence="1">
    <location>
        <begin position="99"/>
        <end position="122"/>
    </location>
</feature>
<dbReference type="AlphaFoldDB" id="A0A151X2Z7"/>
<feature type="compositionally biased region" description="Pro residues" evidence="1">
    <location>
        <begin position="187"/>
        <end position="199"/>
    </location>
</feature>
<protein>
    <submittedName>
        <fullName evidence="2">Uncharacterized protein</fullName>
    </submittedName>
</protein>
<dbReference type="STRING" id="64791.A0A151X2Z7"/>
<name>A0A151X2Z7_9HYME</name>
<feature type="compositionally biased region" description="Basic and acidic residues" evidence="1">
    <location>
        <begin position="37"/>
        <end position="47"/>
    </location>
</feature>
<keyword evidence="3" id="KW-1185">Reference proteome</keyword>
<gene>
    <name evidence="2" type="ORF">ALC60_06398</name>
</gene>
<feature type="region of interest" description="Disordered" evidence="1">
    <location>
        <begin position="340"/>
        <end position="363"/>
    </location>
</feature>
<dbReference type="EMBL" id="KQ982566">
    <property type="protein sequence ID" value="KYQ54796.1"/>
    <property type="molecule type" value="Genomic_DNA"/>
</dbReference>
<sequence>MGARQSKRSVDITTTPKKEGVPAEGVVVGDAAAPGDGKLERIEEADTKPTTNGIAPHTESAEDKEKDKDEATEKDKEQQPQQEEVKVEETKQESSGDSPAEVAEVTTPTEATPASPNTATSPDNKETKKKEKKKKWSFRSISFSKKDKTKPSRDETPKNGDVTKEEPLAETPIAHSSFRIWASSSSPSPPPLPLPPPPSSSSIERPDAGTLGAVAMPTDGATRAFRIRWPYRREIRSVLKYEQKTRCDFLCVLIESRGSFRTSYKHRMRLDLRMASELSRRYCYVLRAFGGEDAENATAATSSPVEEKSAASNPSPLQQARQAAANATALAEALKLPAVAADKEESTPPASPVPPPDVAYPSSREDILPQESRENQSITIAVASPTSLDFSTDNLPPTEATFVLAEVECLPVVEAEIEVETSQDIKRCLLSSKDRITTPEFCPLDDIESTSDAPTCSLSEKHLSEPQTLALSPEPESVPISLEDLPPASEDTGTQSLDSFDYPLPPEELSCPLLLIPPANISVAELPPAPVEHAANPRDPTETLLTPPLSPNFQQSSVTPGIATETATKDRSQIPSYDEDDNSNREQSMLLSEPLTMSCDQSNIELKDRLTTECVAKTESQEEALSCQLSNAIPSTVAKEHHQNAPEIEAPVENNVAHDVSTTESTDEAPKVAPPAVPTEAPASPPTAPAITEDVASVTKAIEEIDISDKAVAAAVNEAIECNTNEIIADAHHQNNINE</sequence>
<evidence type="ECO:0000313" key="2">
    <source>
        <dbReference type="EMBL" id="KYQ54796.1"/>
    </source>
</evidence>
<feature type="compositionally biased region" description="Basic and acidic residues" evidence="1">
    <location>
        <begin position="59"/>
        <end position="94"/>
    </location>
</feature>
<organism evidence="2 3">
    <name type="scientific">Mycetomoellerius zeteki</name>
    <dbReference type="NCBI Taxonomy" id="64791"/>
    <lineage>
        <taxon>Eukaryota</taxon>
        <taxon>Metazoa</taxon>
        <taxon>Ecdysozoa</taxon>
        <taxon>Arthropoda</taxon>
        <taxon>Hexapoda</taxon>
        <taxon>Insecta</taxon>
        <taxon>Pterygota</taxon>
        <taxon>Neoptera</taxon>
        <taxon>Endopterygota</taxon>
        <taxon>Hymenoptera</taxon>
        <taxon>Apocrita</taxon>
        <taxon>Aculeata</taxon>
        <taxon>Formicoidea</taxon>
        <taxon>Formicidae</taxon>
        <taxon>Myrmicinae</taxon>
        <taxon>Mycetomoellerius</taxon>
    </lineage>
</organism>
<feature type="compositionally biased region" description="Pro residues" evidence="1">
    <location>
        <begin position="349"/>
        <end position="358"/>
    </location>
</feature>
<feature type="region of interest" description="Disordered" evidence="1">
    <location>
        <begin position="446"/>
        <end position="497"/>
    </location>
</feature>
<reference evidence="2 3" key="1">
    <citation type="submission" date="2015-09" db="EMBL/GenBank/DDBJ databases">
        <title>Trachymyrmex zeteki WGS genome.</title>
        <authorList>
            <person name="Nygaard S."/>
            <person name="Hu H."/>
            <person name="Boomsma J."/>
            <person name="Zhang G."/>
        </authorList>
    </citation>
    <scope>NUCLEOTIDE SEQUENCE [LARGE SCALE GENOMIC DNA]</scope>
    <source>
        <strain evidence="2">Tzet28-1</strain>
        <tissue evidence="2">Whole body</tissue>
    </source>
</reference>
<dbReference type="Proteomes" id="UP000075809">
    <property type="component" value="Unassembled WGS sequence"/>
</dbReference>
<feature type="region of interest" description="Disordered" evidence="1">
    <location>
        <begin position="659"/>
        <end position="689"/>
    </location>
</feature>